<dbReference type="Proteomes" id="UP000247498">
    <property type="component" value="Unassembled WGS sequence"/>
</dbReference>
<evidence type="ECO:0000313" key="1">
    <source>
        <dbReference type="EMBL" id="GBF98884.1"/>
    </source>
</evidence>
<dbReference type="InParanoid" id="A0A2V0PGA9"/>
<sequence>MPVLPTPLSFDCCGRPANHGRFSPGAANQLPPCTLRRPARLRRAPGSVPPFEFCTDPSAHRIAFLRARVHRFCAGKGLLAPGLLGAQDSGARRLRCIAAGFSNAV</sequence>
<name>A0A2V0PGA9_9CHLO</name>
<reference evidence="1 2" key="1">
    <citation type="journal article" date="2018" name="Sci. Rep.">
        <title>Raphidocelis subcapitata (=Pseudokirchneriella subcapitata) provides an insight into genome evolution and environmental adaptations in the Sphaeropleales.</title>
        <authorList>
            <person name="Suzuki S."/>
            <person name="Yamaguchi H."/>
            <person name="Nakajima N."/>
            <person name="Kawachi M."/>
        </authorList>
    </citation>
    <scope>NUCLEOTIDE SEQUENCE [LARGE SCALE GENOMIC DNA]</scope>
    <source>
        <strain evidence="1 2">NIES-35</strain>
    </source>
</reference>
<evidence type="ECO:0000313" key="2">
    <source>
        <dbReference type="Proteomes" id="UP000247498"/>
    </source>
</evidence>
<gene>
    <name evidence="1" type="ORF">Rsub_11522</name>
</gene>
<dbReference type="EMBL" id="BDRX01000138">
    <property type="protein sequence ID" value="GBF98884.1"/>
    <property type="molecule type" value="Genomic_DNA"/>
</dbReference>
<dbReference type="AlphaFoldDB" id="A0A2V0PGA9"/>
<keyword evidence="2" id="KW-1185">Reference proteome</keyword>
<accession>A0A2V0PGA9</accession>
<proteinExistence type="predicted"/>
<comment type="caution">
    <text evidence="1">The sequence shown here is derived from an EMBL/GenBank/DDBJ whole genome shotgun (WGS) entry which is preliminary data.</text>
</comment>
<protein>
    <submittedName>
        <fullName evidence="1">Uncharacterized protein</fullName>
    </submittedName>
</protein>
<organism evidence="1 2">
    <name type="scientific">Raphidocelis subcapitata</name>
    <dbReference type="NCBI Taxonomy" id="307507"/>
    <lineage>
        <taxon>Eukaryota</taxon>
        <taxon>Viridiplantae</taxon>
        <taxon>Chlorophyta</taxon>
        <taxon>core chlorophytes</taxon>
        <taxon>Chlorophyceae</taxon>
        <taxon>CS clade</taxon>
        <taxon>Sphaeropleales</taxon>
        <taxon>Selenastraceae</taxon>
        <taxon>Raphidocelis</taxon>
    </lineage>
</organism>